<evidence type="ECO:0000313" key="2">
    <source>
        <dbReference type="EMBL" id="EME42774.1"/>
    </source>
</evidence>
<dbReference type="SUPFAM" id="SSF52047">
    <property type="entry name" value="RNI-like"/>
    <property type="match status" value="1"/>
</dbReference>
<reference evidence="2 3" key="2">
    <citation type="journal article" date="2012" name="PLoS Pathog.">
        <title>Diverse lifestyles and strategies of plant pathogenesis encoded in the genomes of eighteen Dothideomycetes fungi.</title>
        <authorList>
            <person name="Ohm R.A."/>
            <person name="Feau N."/>
            <person name="Henrissat B."/>
            <person name="Schoch C.L."/>
            <person name="Horwitz B.A."/>
            <person name="Barry K.W."/>
            <person name="Condon B.J."/>
            <person name="Copeland A.C."/>
            <person name="Dhillon B."/>
            <person name="Glaser F."/>
            <person name="Hesse C.N."/>
            <person name="Kosti I."/>
            <person name="LaButti K."/>
            <person name="Lindquist E.A."/>
            <person name="Lucas S."/>
            <person name="Salamov A.A."/>
            <person name="Bradshaw R.E."/>
            <person name="Ciuffetti L."/>
            <person name="Hamelin R.C."/>
            <person name="Kema G.H.J."/>
            <person name="Lawrence C."/>
            <person name="Scott J.A."/>
            <person name="Spatafora J.W."/>
            <person name="Turgeon B.G."/>
            <person name="de Wit P.J.G.M."/>
            <person name="Zhong S."/>
            <person name="Goodwin S.B."/>
            <person name="Grigoriev I.V."/>
        </authorList>
    </citation>
    <scope>NUCLEOTIDE SEQUENCE [LARGE SCALE GENOMIC DNA]</scope>
    <source>
        <strain evidence="3">NZE10 / CBS 128990</strain>
    </source>
</reference>
<reference evidence="3" key="1">
    <citation type="journal article" date="2012" name="PLoS Genet.">
        <title>The genomes of the fungal plant pathogens Cladosporium fulvum and Dothistroma septosporum reveal adaptation to different hosts and lifestyles but also signatures of common ancestry.</title>
        <authorList>
            <person name="de Wit P.J.G.M."/>
            <person name="van der Burgt A."/>
            <person name="Oekmen B."/>
            <person name="Stergiopoulos I."/>
            <person name="Abd-Elsalam K.A."/>
            <person name="Aerts A.L."/>
            <person name="Bahkali A.H."/>
            <person name="Beenen H.G."/>
            <person name="Chettri P."/>
            <person name="Cox M.P."/>
            <person name="Datema E."/>
            <person name="de Vries R.P."/>
            <person name="Dhillon B."/>
            <person name="Ganley A.R."/>
            <person name="Griffiths S.A."/>
            <person name="Guo Y."/>
            <person name="Hamelin R.C."/>
            <person name="Henrissat B."/>
            <person name="Kabir M.S."/>
            <person name="Jashni M.K."/>
            <person name="Kema G."/>
            <person name="Klaubauf S."/>
            <person name="Lapidus A."/>
            <person name="Levasseur A."/>
            <person name="Lindquist E."/>
            <person name="Mehrabi R."/>
            <person name="Ohm R.A."/>
            <person name="Owen T.J."/>
            <person name="Salamov A."/>
            <person name="Schwelm A."/>
            <person name="Schijlen E."/>
            <person name="Sun H."/>
            <person name="van den Burg H.A."/>
            <person name="van Ham R.C.H.J."/>
            <person name="Zhang S."/>
            <person name="Goodwin S.B."/>
            <person name="Grigoriev I.V."/>
            <person name="Collemare J."/>
            <person name="Bradshaw R.E."/>
        </authorList>
    </citation>
    <scope>NUCLEOTIDE SEQUENCE [LARGE SCALE GENOMIC DNA]</scope>
    <source>
        <strain evidence="3">NZE10 / CBS 128990</strain>
    </source>
</reference>
<sequence length="504" mass="57025">MRLRLLIAKAIGKMAAMNTQFKFRLMDLPNELIAHIIEQIDSVRHLRRLSRTCRRIQHLAEPVLYRSIRIRSGYKTDQIITAVSARAERAAAVRQLEIPCDDDYLQNYAAVEALLTEAKNLKNLMFESPECNSNSFEDEEDWQEMSNNFFEPFQRAVASIAPLVHARPLQNLKSLTLHMNGPESPYWTIDDRSIGLVLHPTLTYLKMSCVNILDNILEHVHQTEKTPLKHLDLEECNITHGGLHGILSLPAALEGLSLGENCHNIQFFGDEIDPASSHLFQMDSQTTIAALKQQQHSLRTLAYITTHTYYQHLQLARWINGKKNTVDAGFADFAALEEVTLLGQCPDFERAMMTSRSPPNLKSLTFKAKDAFRQEIGTHSQSDSPLALVPFLRAPSCSIPDALERLNVAYHDSSPLGANRKLSETTKRIIRKAANATKEIGIELTVSYVDRRNYYPPYLWGEPAPTETTMFTGEHGFVGRFIATGTTVEDDDDEEDDEWETDSD</sequence>
<dbReference type="InterPro" id="IPR036047">
    <property type="entry name" value="F-box-like_dom_sf"/>
</dbReference>
<dbReference type="InterPro" id="IPR032675">
    <property type="entry name" value="LRR_dom_sf"/>
</dbReference>
<protein>
    <recommendedName>
        <fullName evidence="1">F-box domain-containing protein</fullName>
    </recommendedName>
</protein>
<dbReference type="PROSITE" id="PS50181">
    <property type="entry name" value="FBOX"/>
    <property type="match status" value="1"/>
</dbReference>
<name>N1PKZ1_DOTSN</name>
<dbReference type="Pfam" id="PF12937">
    <property type="entry name" value="F-box-like"/>
    <property type="match status" value="1"/>
</dbReference>
<dbReference type="AlphaFoldDB" id="N1PKZ1"/>
<proteinExistence type="predicted"/>
<dbReference type="STRING" id="675120.N1PKZ1"/>
<dbReference type="Proteomes" id="UP000016933">
    <property type="component" value="Unassembled WGS sequence"/>
</dbReference>
<keyword evidence="3" id="KW-1185">Reference proteome</keyword>
<dbReference type="Gene3D" id="3.80.10.10">
    <property type="entry name" value="Ribonuclease Inhibitor"/>
    <property type="match status" value="1"/>
</dbReference>
<gene>
    <name evidence="2" type="ORF">DOTSEDRAFT_90064</name>
</gene>
<dbReference type="CDD" id="cd09917">
    <property type="entry name" value="F-box_SF"/>
    <property type="match status" value="1"/>
</dbReference>
<evidence type="ECO:0000259" key="1">
    <source>
        <dbReference type="PROSITE" id="PS50181"/>
    </source>
</evidence>
<dbReference type="EMBL" id="KB446541">
    <property type="protein sequence ID" value="EME42774.1"/>
    <property type="molecule type" value="Genomic_DNA"/>
</dbReference>
<evidence type="ECO:0000313" key="3">
    <source>
        <dbReference type="Proteomes" id="UP000016933"/>
    </source>
</evidence>
<organism evidence="2 3">
    <name type="scientific">Dothistroma septosporum (strain NZE10 / CBS 128990)</name>
    <name type="common">Red band needle blight fungus</name>
    <name type="synonym">Mycosphaerella pini</name>
    <dbReference type="NCBI Taxonomy" id="675120"/>
    <lineage>
        <taxon>Eukaryota</taxon>
        <taxon>Fungi</taxon>
        <taxon>Dikarya</taxon>
        <taxon>Ascomycota</taxon>
        <taxon>Pezizomycotina</taxon>
        <taxon>Dothideomycetes</taxon>
        <taxon>Dothideomycetidae</taxon>
        <taxon>Mycosphaerellales</taxon>
        <taxon>Mycosphaerellaceae</taxon>
        <taxon>Dothistroma</taxon>
    </lineage>
</organism>
<dbReference type="InterPro" id="IPR001810">
    <property type="entry name" value="F-box_dom"/>
</dbReference>
<feature type="domain" description="F-box" evidence="1">
    <location>
        <begin position="22"/>
        <end position="68"/>
    </location>
</feature>
<accession>N1PKZ1</accession>
<dbReference type="OrthoDB" id="2522477at2759"/>
<dbReference type="HOGENOM" id="CLU_565212_0_0_1"/>
<dbReference type="eggNOG" id="ENOG502SPK2">
    <property type="taxonomic scope" value="Eukaryota"/>
</dbReference>
<dbReference type="OMA" id="NRHAKAY"/>
<dbReference type="SUPFAM" id="SSF81383">
    <property type="entry name" value="F-box domain"/>
    <property type="match status" value="1"/>
</dbReference>